<evidence type="ECO:0000256" key="1">
    <source>
        <dbReference type="SAM" id="MobiDB-lite"/>
    </source>
</evidence>
<dbReference type="PROSITE" id="PS51257">
    <property type="entry name" value="PROKAR_LIPOPROTEIN"/>
    <property type="match status" value="1"/>
</dbReference>
<evidence type="ECO:0000256" key="2">
    <source>
        <dbReference type="SAM" id="SignalP"/>
    </source>
</evidence>
<dbReference type="Proteomes" id="UP001185706">
    <property type="component" value="Unassembled WGS sequence"/>
</dbReference>
<dbReference type="InterPro" id="IPR012338">
    <property type="entry name" value="Beta-lactam/transpept-like"/>
</dbReference>
<accession>A0AAE4SXI8</accession>
<reference evidence="3" key="1">
    <citation type="submission" date="2023-08" db="EMBL/GenBank/DDBJ databases">
        <title>Genomic characterization of the C. tuberculostearicum species complex, a ubiquitous member of the human skin microbiome.</title>
        <authorList>
            <person name="Ahmed N."/>
            <person name="Deming C."/>
            <person name="Conlan S."/>
            <person name="Segre J."/>
        </authorList>
    </citation>
    <scope>NUCLEOTIDE SEQUENCE</scope>
    <source>
        <strain evidence="3">CTNIH22</strain>
    </source>
</reference>
<name>A0AAE4SXI8_9CORY</name>
<dbReference type="RefSeq" id="WP_316993490.1">
    <property type="nucleotide sequence ID" value="NZ_JAVBIB010000009.1"/>
</dbReference>
<feature type="compositionally biased region" description="Low complexity" evidence="1">
    <location>
        <begin position="55"/>
        <end position="85"/>
    </location>
</feature>
<comment type="caution">
    <text evidence="3">The sequence shown here is derived from an EMBL/GenBank/DDBJ whole genome shotgun (WGS) entry which is preliminary data.</text>
</comment>
<sequence length="316" mass="32184">MTFPIRRAWGPAAALIAWALTLSACGDEDAANNSPTFVNTEARGMADPLYGETKAASSPASSMAPAPESDSSASTEPSAPAQAPAGDVQAVLDRIVAEHGNVGIAVSDGTTTVEAGRTAPEAAWSTSKVPVLIAANRTRAADNQLVSSAITYSDNEAAKTAWAALGEGAAAAQAAQSVIAEAGDTATQVQSQVTRPEFTAFGQTMWSVGNQAKFMAGLRCVEAAQPIIDAMGIADPAQSYGLRTLPGAFMKGGWGPSPAGAYDVRQMGIVQLGVHDVAVAMIASAPDGQYASAQSVLTSMAEDLAQADTQWPNPAC</sequence>
<protein>
    <recommendedName>
        <fullName evidence="5">Secreted protein</fullName>
    </recommendedName>
</protein>
<gene>
    <name evidence="3" type="ORF">RAE03_06845</name>
</gene>
<dbReference type="Gene3D" id="3.40.710.10">
    <property type="entry name" value="DD-peptidase/beta-lactamase superfamily"/>
    <property type="match status" value="1"/>
</dbReference>
<feature type="region of interest" description="Disordered" evidence="1">
    <location>
        <begin position="51"/>
        <end position="86"/>
    </location>
</feature>
<dbReference type="SUPFAM" id="SSF56601">
    <property type="entry name" value="beta-lactamase/transpeptidase-like"/>
    <property type="match status" value="1"/>
</dbReference>
<evidence type="ECO:0000313" key="4">
    <source>
        <dbReference type="Proteomes" id="UP001185706"/>
    </source>
</evidence>
<keyword evidence="2" id="KW-0732">Signal</keyword>
<proteinExistence type="predicted"/>
<dbReference type="EMBL" id="JAVBIB010000009">
    <property type="protein sequence ID" value="MDV2419496.1"/>
    <property type="molecule type" value="Genomic_DNA"/>
</dbReference>
<dbReference type="AlphaFoldDB" id="A0AAE4SXI8"/>
<organism evidence="3 4">
    <name type="scientific">Corynebacterium tuberculostearicum</name>
    <dbReference type="NCBI Taxonomy" id="38304"/>
    <lineage>
        <taxon>Bacteria</taxon>
        <taxon>Bacillati</taxon>
        <taxon>Actinomycetota</taxon>
        <taxon>Actinomycetes</taxon>
        <taxon>Mycobacteriales</taxon>
        <taxon>Corynebacteriaceae</taxon>
        <taxon>Corynebacterium</taxon>
    </lineage>
</organism>
<evidence type="ECO:0000313" key="3">
    <source>
        <dbReference type="EMBL" id="MDV2419496.1"/>
    </source>
</evidence>
<evidence type="ECO:0008006" key="5">
    <source>
        <dbReference type="Google" id="ProtNLM"/>
    </source>
</evidence>
<feature type="chain" id="PRO_5041958056" description="Secreted protein" evidence="2">
    <location>
        <begin position="27"/>
        <end position="316"/>
    </location>
</feature>
<feature type="signal peptide" evidence="2">
    <location>
        <begin position="1"/>
        <end position="26"/>
    </location>
</feature>